<organism evidence="1">
    <name type="scientific">bioreactor metagenome</name>
    <dbReference type="NCBI Taxonomy" id="1076179"/>
    <lineage>
        <taxon>unclassified sequences</taxon>
        <taxon>metagenomes</taxon>
        <taxon>ecological metagenomes</taxon>
    </lineage>
</organism>
<evidence type="ECO:0000313" key="1">
    <source>
        <dbReference type="EMBL" id="MPN46328.1"/>
    </source>
</evidence>
<protein>
    <submittedName>
        <fullName evidence="1">Uncharacterized protein</fullName>
    </submittedName>
</protein>
<name>A0A645I4Z5_9ZZZZ</name>
<sequence>MEETDPRRMQRRVILAEYQEAKKRPSCLKAQGHHEYCLHQPYDSFVGIHIQRFLDQHPALNANPLACRQHQAYAD</sequence>
<comment type="caution">
    <text evidence="1">The sequence shown here is derived from an EMBL/GenBank/DDBJ whole genome shotgun (WGS) entry which is preliminary data.</text>
</comment>
<reference evidence="1" key="1">
    <citation type="submission" date="2019-08" db="EMBL/GenBank/DDBJ databases">
        <authorList>
            <person name="Kucharzyk K."/>
            <person name="Murdoch R.W."/>
            <person name="Higgins S."/>
            <person name="Loffler F."/>
        </authorList>
    </citation>
    <scope>NUCLEOTIDE SEQUENCE</scope>
</reference>
<proteinExistence type="predicted"/>
<gene>
    <name evidence="1" type="ORF">SDC9_193914</name>
</gene>
<dbReference type="AlphaFoldDB" id="A0A645I4Z5"/>
<accession>A0A645I4Z5</accession>
<dbReference type="EMBL" id="VSSQ01106916">
    <property type="protein sequence ID" value="MPN46328.1"/>
    <property type="molecule type" value="Genomic_DNA"/>
</dbReference>